<keyword evidence="2" id="KW-1185">Reference proteome</keyword>
<dbReference type="Proteomes" id="UP000015104">
    <property type="component" value="Unassembled WGS sequence"/>
</dbReference>
<evidence type="ECO:0000313" key="2">
    <source>
        <dbReference type="Proteomes" id="UP000015104"/>
    </source>
</evidence>
<dbReference type="HOGENOM" id="CLU_3089828_0_0_1"/>
<name>T1K6P6_TETUR</name>
<reference evidence="1" key="2">
    <citation type="submission" date="2015-06" db="UniProtKB">
        <authorList>
            <consortium name="EnsemblMetazoa"/>
        </authorList>
    </citation>
    <scope>IDENTIFICATION</scope>
</reference>
<protein>
    <submittedName>
        <fullName evidence="1">Uncharacterized protein</fullName>
    </submittedName>
</protein>
<accession>T1K6P6</accession>
<reference evidence="2" key="1">
    <citation type="submission" date="2011-08" db="EMBL/GenBank/DDBJ databases">
        <authorList>
            <person name="Rombauts S."/>
        </authorList>
    </citation>
    <scope>NUCLEOTIDE SEQUENCE</scope>
    <source>
        <strain evidence="2">London</strain>
    </source>
</reference>
<evidence type="ECO:0000313" key="1">
    <source>
        <dbReference type="EnsemblMetazoa" id="tetur06g01240.1"/>
    </source>
</evidence>
<organism evidence="1 2">
    <name type="scientific">Tetranychus urticae</name>
    <name type="common">Two-spotted spider mite</name>
    <dbReference type="NCBI Taxonomy" id="32264"/>
    <lineage>
        <taxon>Eukaryota</taxon>
        <taxon>Metazoa</taxon>
        <taxon>Ecdysozoa</taxon>
        <taxon>Arthropoda</taxon>
        <taxon>Chelicerata</taxon>
        <taxon>Arachnida</taxon>
        <taxon>Acari</taxon>
        <taxon>Acariformes</taxon>
        <taxon>Trombidiformes</taxon>
        <taxon>Prostigmata</taxon>
        <taxon>Eleutherengona</taxon>
        <taxon>Raphignathae</taxon>
        <taxon>Tetranychoidea</taxon>
        <taxon>Tetranychidae</taxon>
        <taxon>Tetranychus</taxon>
    </lineage>
</organism>
<proteinExistence type="predicted"/>
<dbReference type="EMBL" id="CAEY01001794">
    <property type="status" value="NOT_ANNOTATED_CDS"/>
    <property type="molecule type" value="Genomic_DNA"/>
</dbReference>
<dbReference type="EnsemblMetazoa" id="tetur06g01240.1">
    <property type="protein sequence ID" value="tetur06g01240.1"/>
    <property type="gene ID" value="tetur06g01240"/>
</dbReference>
<sequence length="52" mass="5895">MSLDNRNRLITFSFVSKQITALASNLNIVALKLVCYISFHCRVLLIVEKNLA</sequence>
<dbReference type="AlphaFoldDB" id="T1K6P6"/>